<reference evidence="2" key="1">
    <citation type="submission" date="2023-06" db="EMBL/GenBank/DDBJ databases">
        <title>Genome-scale phylogeny and comparative genomics of the fungal order Sordariales.</title>
        <authorList>
            <consortium name="Lawrence Berkeley National Laboratory"/>
            <person name="Hensen N."/>
            <person name="Bonometti L."/>
            <person name="Westerberg I."/>
            <person name="Brannstrom I.O."/>
            <person name="Guillou S."/>
            <person name="Cros-Aarteil S."/>
            <person name="Calhoun S."/>
            <person name="Haridas S."/>
            <person name="Kuo A."/>
            <person name="Mondo S."/>
            <person name="Pangilinan J."/>
            <person name="Riley R."/>
            <person name="LaButti K."/>
            <person name="Andreopoulos B."/>
            <person name="Lipzen A."/>
            <person name="Chen C."/>
            <person name="Yanf M."/>
            <person name="Daum C."/>
            <person name="Ng V."/>
            <person name="Clum A."/>
            <person name="Steindorff A."/>
            <person name="Ohm R."/>
            <person name="Martin F."/>
            <person name="Silar P."/>
            <person name="Natvig D."/>
            <person name="Lalanne C."/>
            <person name="Gautier V."/>
            <person name="Ament-velasquez S.L."/>
            <person name="Kruys A."/>
            <person name="Hutchinson M.I."/>
            <person name="Powell A.J."/>
            <person name="Barry K."/>
            <person name="Miller A.N."/>
            <person name="Grigoriev I.V."/>
            <person name="Debuchy R."/>
            <person name="Gladieux P."/>
            <person name="Thoren M.H."/>
            <person name="Johannesson H."/>
        </authorList>
    </citation>
    <scope>NUCLEOTIDE SEQUENCE</scope>
    <source>
        <strain evidence="2">SMH2392-1A</strain>
    </source>
</reference>
<protein>
    <submittedName>
        <fullName evidence="2">Uncharacterized protein</fullName>
    </submittedName>
</protein>
<accession>A0AA39ZTN2</accession>
<proteinExistence type="predicted"/>
<organism evidence="2 3">
    <name type="scientific">Lasiosphaeria miniovina</name>
    <dbReference type="NCBI Taxonomy" id="1954250"/>
    <lineage>
        <taxon>Eukaryota</taxon>
        <taxon>Fungi</taxon>
        <taxon>Dikarya</taxon>
        <taxon>Ascomycota</taxon>
        <taxon>Pezizomycotina</taxon>
        <taxon>Sordariomycetes</taxon>
        <taxon>Sordariomycetidae</taxon>
        <taxon>Sordariales</taxon>
        <taxon>Lasiosphaeriaceae</taxon>
        <taxon>Lasiosphaeria</taxon>
    </lineage>
</organism>
<gene>
    <name evidence="2" type="ORF">B0T26DRAFT_681049</name>
</gene>
<feature type="compositionally biased region" description="Low complexity" evidence="1">
    <location>
        <begin position="231"/>
        <end position="244"/>
    </location>
</feature>
<dbReference type="RefSeq" id="XP_060290224.1">
    <property type="nucleotide sequence ID" value="XM_060440595.1"/>
</dbReference>
<dbReference type="EMBL" id="JAUIRO010000008">
    <property type="protein sequence ID" value="KAK0703365.1"/>
    <property type="molecule type" value="Genomic_DNA"/>
</dbReference>
<feature type="compositionally biased region" description="Acidic residues" evidence="1">
    <location>
        <begin position="267"/>
        <end position="276"/>
    </location>
</feature>
<comment type="caution">
    <text evidence="2">The sequence shown here is derived from an EMBL/GenBank/DDBJ whole genome shotgun (WGS) entry which is preliminary data.</text>
</comment>
<name>A0AA39ZTN2_9PEZI</name>
<feature type="compositionally biased region" description="Acidic residues" evidence="1">
    <location>
        <begin position="308"/>
        <end position="334"/>
    </location>
</feature>
<evidence type="ECO:0000313" key="2">
    <source>
        <dbReference type="EMBL" id="KAK0703365.1"/>
    </source>
</evidence>
<dbReference type="GeneID" id="85323865"/>
<dbReference type="Proteomes" id="UP001172101">
    <property type="component" value="Unassembled WGS sequence"/>
</dbReference>
<feature type="region of interest" description="Disordered" evidence="1">
    <location>
        <begin position="515"/>
        <end position="567"/>
    </location>
</feature>
<evidence type="ECO:0000256" key="1">
    <source>
        <dbReference type="SAM" id="MobiDB-lite"/>
    </source>
</evidence>
<dbReference type="AlphaFoldDB" id="A0AA39ZTN2"/>
<sequence>MTLATFRTSYRCAHLADMRLAIEDAAGGPPRRPPPSTPAPKGASPLTVTPEHSHSRYALPLALPPMFSQYKIASAKASQARTGSSEQLPHRQRMVPLSASIHGDFRSASKPARSSVDYMTDGTAQSIAEPTLENELLVGAEPSSVTQVEAAPSLDFAEVSEPRAYPKLDAVALAVATLASMDRDSTTFTAEPDDATLLSEQDSNSPLPSNNSVADSDGLVAGRDFDDEATSEATSNDNSDTSDTTSKDNSDASEAAGDGNSDTSETTSDDSSDDEPQAAPDSPIVDTEAIIRSIISRTLARRQSTPESDNEATSEDASDDDSDASETTSDDNSDASETARNDSSDDEPQALLILLLQISRQLYEASVSTLYTAQKELRAQIREVSEYQTRSLEAAERIKKALQQDQYSATVVSTSVNSAALDLAAFKQSVNSTAKDLPELNIRMEPRVHRPVGRNINSVKLAGFGHNSLKGVATPKSSTHAAKLFAKVESAVSFLIESSSRISAVSSAFGSSKSLKRTVSKDTSSRPRKLVKSAKSSTSVDSDEPEVSPLLPDITLSMASPPVRRRF</sequence>
<evidence type="ECO:0000313" key="3">
    <source>
        <dbReference type="Proteomes" id="UP001172101"/>
    </source>
</evidence>
<feature type="compositionally biased region" description="Polar residues" evidence="1">
    <location>
        <begin position="198"/>
        <end position="214"/>
    </location>
</feature>
<keyword evidence="3" id="KW-1185">Reference proteome</keyword>
<feature type="region of interest" description="Disordered" evidence="1">
    <location>
        <begin position="23"/>
        <end position="53"/>
    </location>
</feature>
<feature type="region of interest" description="Disordered" evidence="1">
    <location>
        <begin position="186"/>
        <end position="346"/>
    </location>
</feature>